<dbReference type="CDD" id="cd02440">
    <property type="entry name" value="AdoMet_MTases"/>
    <property type="match status" value="1"/>
</dbReference>
<gene>
    <name evidence="8" type="primary">TRMT12</name>
    <name evidence="8" type="ORF">C6P45_003967</name>
</gene>
<dbReference type="GO" id="GO:0030488">
    <property type="term" value="P:tRNA methylation"/>
    <property type="evidence" value="ECO:0007669"/>
    <property type="project" value="TreeGrafter"/>
</dbReference>
<evidence type="ECO:0000256" key="5">
    <source>
        <dbReference type="ARBA" id="ARBA00049400"/>
    </source>
</evidence>
<evidence type="ECO:0000259" key="7">
    <source>
        <dbReference type="PROSITE" id="PS51684"/>
    </source>
</evidence>
<keyword evidence="6" id="KW-0963">Cytoplasm</keyword>
<keyword evidence="2 6" id="KW-0808">Transferase</keyword>
<name>A0A9P7BAR2_MAUEX</name>
<dbReference type="InterPro" id="IPR026274">
    <property type="entry name" value="tRNA_wybutosine_synth_prot_2"/>
</dbReference>
<evidence type="ECO:0000256" key="1">
    <source>
        <dbReference type="ARBA" id="ARBA00004797"/>
    </source>
</evidence>
<sequence>MPYELLVTEPALIKTIKTSLENDNLFVKPITKENQFTVIRTNIRDSTEIESRFPNIISRQYEYKLTNLSMVRDIIGFSRNYFQSYITDESILQTLLDHIPTRYSIYPPLLLFNNSSMKCFTNGIFINIISQYKIDLSKYYHSLLYDFIPATGMTVVAINKPILEADTMRQPHNLQILYKDKNVGDEEIWCKLKQNDIWQVWNPMYTMFSRGNIKEKKRVLDTFKDVRDNDVVDLYCGIGYFSFSYLRLGCRNIFGFELNPWSIMGFWKGYDLNHGFGHSNRSNCHIYNENNERSLQRITEYRDTLPNHDLLRIRHINLGLLPSSEQGWPIAIRILSDHNDWLQCPLVTLHIHENVSIEDINSDKFINQTLTKLGKIPTELNKNDNNNDDDYHSYKFEVIHLEKIKTFAPDVWHICLDVNVTITI</sequence>
<evidence type="ECO:0000256" key="6">
    <source>
        <dbReference type="PIRNR" id="PIRNR038972"/>
    </source>
</evidence>
<dbReference type="GO" id="GO:0102522">
    <property type="term" value="F:tRNA 4-demethylwyosine alpha-amino-alpha-carboxypropyltransferase activity"/>
    <property type="evidence" value="ECO:0007669"/>
    <property type="project" value="UniProtKB-EC"/>
</dbReference>
<comment type="similarity">
    <text evidence="6">Belongs to the class I-like SAM-binding methyltransferase superfamily. TRM5/TYW2 family.</text>
</comment>
<keyword evidence="9" id="KW-1185">Reference proteome</keyword>
<dbReference type="InterPro" id="IPR030382">
    <property type="entry name" value="MeTrfase_TRM5/TYW2"/>
</dbReference>
<comment type="function">
    <text evidence="6">S-adenosyl-L-methionine-dependent transferase that acts as a component of the wybutosine biosynthesis pathway. Wybutosine is a hyper modified guanosine with a tricyclic base found at the 3'-position adjacent to the anticodon of eukaryotic phenylalanine tRNA. Catalyzes the transfer of the alpha-amino-alpha-carboxypropyl (acp) group from S-adenosyl-L-methionine to the C-7 position of 4-demethylwyosine (imG-14) to produce wybutosine-86.</text>
</comment>
<dbReference type="Pfam" id="PF02475">
    <property type="entry name" value="TRM5-TYW2_MTfase"/>
    <property type="match status" value="1"/>
</dbReference>
<proteinExistence type="inferred from homology"/>
<evidence type="ECO:0000256" key="3">
    <source>
        <dbReference type="ARBA" id="ARBA00022691"/>
    </source>
</evidence>
<dbReference type="GO" id="GO:0008175">
    <property type="term" value="F:tRNA methyltransferase activity"/>
    <property type="evidence" value="ECO:0007669"/>
    <property type="project" value="TreeGrafter"/>
</dbReference>
<dbReference type="Proteomes" id="UP000750334">
    <property type="component" value="Unassembled WGS sequence"/>
</dbReference>
<dbReference type="PIRSF" id="PIRSF038972">
    <property type="entry name" value="Trm12"/>
    <property type="match status" value="1"/>
</dbReference>
<feature type="domain" description="SAM-dependent methyltransferase TRM5/TYW2-type" evidence="7">
    <location>
        <begin position="126"/>
        <end position="422"/>
    </location>
</feature>
<comment type="subcellular location">
    <subcellularLocation>
        <location evidence="6">Cytoplasm</location>
    </subcellularLocation>
</comment>
<comment type="pathway">
    <text evidence="1 6">tRNA modification; wybutosine-tRNA(Phe) biosynthesis.</text>
</comment>
<dbReference type="GO" id="GO:0031591">
    <property type="term" value="P:wybutosine biosynthetic process"/>
    <property type="evidence" value="ECO:0007669"/>
    <property type="project" value="InterPro"/>
</dbReference>
<dbReference type="Gene3D" id="3.40.50.150">
    <property type="entry name" value="Vaccinia Virus protein VP39"/>
    <property type="match status" value="1"/>
</dbReference>
<keyword evidence="3 6" id="KW-0949">S-adenosyl-L-methionine</keyword>
<dbReference type="PROSITE" id="PS51684">
    <property type="entry name" value="SAM_MT_TRM5_TYW2"/>
    <property type="match status" value="1"/>
</dbReference>
<evidence type="ECO:0000256" key="2">
    <source>
        <dbReference type="ARBA" id="ARBA00022679"/>
    </source>
</evidence>
<evidence type="ECO:0000313" key="9">
    <source>
        <dbReference type="Proteomes" id="UP000750334"/>
    </source>
</evidence>
<evidence type="ECO:0000256" key="4">
    <source>
        <dbReference type="ARBA" id="ARBA00022694"/>
    </source>
</evidence>
<evidence type="ECO:0000313" key="8">
    <source>
        <dbReference type="EMBL" id="KAG0669251.1"/>
    </source>
</evidence>
<reference evidence="8 9" key="1">
    <citation type="submission" date="2020-11" db="EMBL/GenBank/DDBJ databases">
        <title>Kefir isolates.</title>
        <authorList>
            <person name="Marcisauskas S."/>
            <person name="Kim Y."/>
            <person name="Blasche S."/>
        </authorList>
    </citation>
    <scope>NUCLEOTIDE SEQUENCE [LARGE SCALE GENOMIC DNA]</scope>
    <source>
        <strain evidence="8 9">OG2</strain>
    </source>
</reference>
<dbReference type="GO" id="GO:0008757">
    <property type="term" value="F:S-adenosylmethionine-dependent methyltransferase activity"/>
    <property type="evidence" value="ECO:0007669"/>
    <property type="project" value="InterPro"/>
</dbReference>
<dbReference type="OrthoDB" id="2387925at2759"/>
<accession>A0A9P7BAR2</accession>
<protein>
    <recommendedName>
        <fullName evidence="6">tRNA wybutosine-synthesizing protein 2</fullName>
        <shortName evidence="6">tRNA-yW-synthesizing protein 2</shortName>
    </recommendedName>
    <alternativeName>
        <fullName evidence="6">tRNA(Phe) (4-demethylwyosine(37)-C(7)) aminocarboxypropyltransferase</fullName>
    </alternativeName>
</protein>
<organism evidence="8 9">
    <name type="scientific">Maudiozyma exigua</name>
    <name type="common">Yeast</name>
    <name type="synonym">Kazachstania exigua</name>
    <dbReference type="NCBI Taxonomy" id="34358"/>
    <lineage>
        <taxon>Eukaryota</taxon>
        <taxon>Fungi</taxon>
        <taxon>Dikarya</taxon>
        <taxon>Ascomycota</taxon>
        <taxon>Saccharomycotina</taxon>
        <taxon>Saccharomycetes</taxon>
        <taxon>Saccharomycetales</taxon>
        <taxon>Saccharomycetaceae</taxon>
        <taxon>Maudiozyma</taxon>
    </lineage>
</organism>
<dbReference type="InterPro" id="IPR029063">
    <property type="entry name" value="SAM-dependent_MTases_sf"/>
</dbReference>
<dbReference type="SUPFAM" id="SSF53335">
    <property type="entry name" value="S-adenosyl-L-methionine-dependent methyltransferases"/>
    <property type="match status" value="1"/>
</dbReference>
<dbReference type="InterPro" id="IPR056743">
    <property type="entry name" value="TRM5-TYW2-like_MTfase"/>
</dbReference>
<dbReference type="PANTHER" id="PTHR23245">
    <property type="entry name" value="TRNA METHYLTRANSFERASE"/>
    <property type="match status" value="1"/>
</dbReference>
<dbReference type="GO" id="GO:0005737">
    <property type="term" value="C:cytoplasm"/>
    <property type="evidence" value="ECO:0007669"/>
    <property type="project" value="UniProtKB-SubCell"/>
</dbReference>
<comment type="caution">
    <text evidence="8">The sequence shown here is derived from an EMBL/GenBank/DDBJ whole genome shotgun (WGS) entry which is preliminary data.</text>
</comment>
<keyword evidence="4 6" id="KW-0819">tRNA processing</keyword>
<dbReference type="PANTHER" id="PTHR23245:SF25">
    <property type="entry name" value="TRNA WYBUTOSINE-SYNTHESIZING PROTEIN 2 HOMOLOG"/>
    <property type="match status" value="1"/>
</dbReference>
<comment type="catalytic activity">
    <reaction evidence="5">
        <text>4-demethylwyosine(37) in tRNA(Phe) + S-adenosyl-L-methionine = 4-demethyl-7-[(3S)-3-amino-3-carboxypropyl]wyosine(37) in tRNA(Phe) + S-methyl-5'-thioadenosine + H(+)</text>
        <dbReference type="Rhea" id="RHEA:36355"/>
        <dbReference type="Rhea" id="RHEA-COMP:10164"/>
        <dbReference type="Rhea" id="RHEA-COMP:10378"/>
        <dbReference type="ChEBI" id="CHEBI:15378"/>
        <dbReference type="ChEBI" id="CHEBI:17509"/>
        <dbReference type="ChEBI" id="CHEBI:59789"/>
        <dbReference type="ChEBI" id="CHEBI:64315"/>
        <dbReference type="ChEBI" id="CHEBI:73550"/>
        <dbReference type="EC" id="2.5.1.114"/>
    </reaction>
</comment>
<dbReference type="AlphaFoldDB" id="A0A9P7BAR2"/>
<dbReference type="EMBL" id="PUHR01000046">
    <property type="protein sequence ID" value="KAG0669251.1"/>
    <property type="molecule type" value="Genomic_DNA"/>
</dbReference>